<evidence type="ECO:0000313" key="4">
    <source>
        <dbReference type="Proteomes" id="UP001342314"/>
    </source>
</evidence>
<dbReference type="InterPro" id="IPR001005">
    <property type="entry name" value="SANT/Myb"/>
</dbReference>
<feature type="region of interest" description="Disordered" evidence="1">
    <location>
        <begin position="238"/>
        <end position="287"/>
    </location>
</feature>
<proteinExistence type="predicted"/>
<feature type="region of interest" description="Disordered" evidence="1">
    <location>
        <begin position="142"/>
        <end position="167"/>
    </location>
</feature>
<feature type="compositionally biased region" description="Polar residues" evidence="1">
    <location>
        <begin position="12"/>
        <end position="24"/>
    </location>
</feature>
<feature type="compositionally biased region" description="Polar residues" evidence="1">
    <location>
        <begin position="543"/>
        <end position="552"/>
    </location>
</feature>
<keyword evidence="4" id="KW-1185">Reference proteome</keyword>
<evidence type="ECO:0000259" key="2">
    <source>
        <dbReference type="PROSITE" id="PS50090"/>
    </source>
</evidence>
<feature type="domain" description="Myb-like" evidence="2">
    <location>
        <begin position="160"/>
        <end position="208"/>
    </location>
</feature>
<feature type="compositionally biased region" description="Basic and acidic residues" evidence="1">
    <location>
        <begin position="489"/>
        <end position="512"/>
    </location>
</feature>
<organism evidence="3 4">
    <name type="scientific">Rhodotorula paludigena</name>
    <dbReference type="NCBI Taxonomy" id="86838"/>
    <lineage>
        <taxon>Eukaryota</taxon>
        <taxon>Fungi</taxon>
        <taxon>Dikarya</taxon>
        <taxon>Basidiomycota</taxon>
        <taxon>Pucciniomycotina</taxon>
        <taxon>Microbotryomycetes</taxon>
        <taxon>Sporidiobolales</taxon>
        <taxon>Sporidiobolaceae</taxon>
        <taxon>Rhodotorula</taxon>
    </lineage>
</organism>
<protein>
    <recommendedName>
        <fullName evidence="2">Myb-like domain-containing protein</fullName>
    </recommendedName>
</protein>
<dbReference type="AlphaFoldDB" id="A0AAV5GN72"/>
<gene>
    <name evidence="3" type="ORF">Rhopal_007099-T1</name>
</gene>
<dbReference type="Proteomes" id="UP001342314">
    <property type="component" value="Unassembled WGS sequence"/>
</dbReference>
<sequence length="552" mass="60166">MSPFASARPDASRQTSATPLSPNTAALHKRLGELYRERAALLDVSNRAASAAGPVAGPSRTRDGGGVFEDQGDHPAKRVKFEEEDDDDDDSLVRVNGQALQDETPDIEADLERLRADHEHDRTCFDPTCPLRLYQTRDPLQCTRTARPAPSAKRRRRPSNPAHRSGRWLEGEDDLLLWSCIRGEPWTTTAERLKRSLTACQQRWKKLKTDLDLEPWRDYVDRSGRWIGTQHAVDRILADQPSSPPHTGLTPSPERAARAARGRPPSPDAHENRTPSPSPSPTPAPAPARWTELEEYRLVELRRQGLTFTEIGEVLGRSAGAAMGRFGRIRKMRIEALSQSPPAAFTSEAPALTPALAPALAPAPAPAPAPALAPAPAPAAPFAPADRPWTDDEASWMIGIRLALATFRDTMLRRFAARSGRPFDECAQRLPNNLFGEAGLRGPAADQFALPSEAGSAALAALTGTHYELAFSPPACPLKTQADVSARADLSREAGRDDEADERAAKRVKLEHADEDDEEEVDELLDELEEAEQPLSARDAATSACSTSALDR</sequence>
<evidence type="ECO:0000313" key="3">
    <source>
        <dbReference type="EMBL" id="GJN94036.1"/>
    </source>
</evidence>
<feature type="region of interest" description="Disordered" evidence="1">
    <location>
        <begin position="487"/>
        <end position="552"/>
    </location>
</feature>
<feature type="region of interest" description="Disordered" evidence="1">
    <location>
        <begin position="360"/>
        <end position="386"/>
    </location>
</feature>
<evidence type="ECO:0000256" key="1">
    <source>
        <dbReference type="SAM" id="MobiDB-lite"/>
    </source>
</evidence>
<feature type="region of interest" description="Disordered" evidence="1">
    <location>
        <begin position="1"/>
        <end position="24"/>
    </location>
</feature>
<feature type="compositionally biased region" description="Acidic residues" evidence="1">
    <location>
        <begin position="513"/>
        <end position="532"/>
    </location>
</feature>
<dbReference type="EMBL" id="BQKY01000016">
    <property type="protein sequence ID" value="GJN94036.1"/>
    <property type="molecule type" value="Genomic_DNA"/>
</dbReference>
<feature type="compositionally biased region" description="Low complexity" evidence="1">
    <location>
        <begin position="47"/>
        <end position="59"/>
    </location>
</feature>
<feature type="compositionally biased region" description="Pro residues" evidence="1">
    <location>
        <begin position="361"/>
        <end position="381"/>
    </location>
</feature>
<dbReference type="PROSITE" id="PS50090">
    <property type="entry name" value="MYB_LIKE"/>
    <property type="match status" value="1"/>
</dbReference>
<comment type="caution">
    <text evidence="3">The sequence shown here is derived from an EMBL/GenBank/DDBJ whole genome shotgun (WGS) entry which is preliminary data.</text>
</comment>
<feature type="compositionally biased region" description="Pro residues" evidence="1">
    <location>
        <begin position="276"/>
        <end position="286"/>
    </location>
</feature>
<feature type="compositionally biased region" description="Basic and acidic residues" evidence="1">
    <location>
        <begin position="71"/>
        <end position="81"/>
    </location>
</feature>
<name>A0AAV5GN72_9BASI</name>
<reference evidence="3 4" key="1">
    <citation type="submission" date="2021-12" db="EMBL/GenBank/DDBJ databases">
        <title>High titer production of polyol ester of fatty acids by Rhodotorula paludigena BS15 towards product separation-free biomass refinery.</title>
        <authorList>
            <person name="Mano J."/>
            <person name="Ono H."/>
            <person name="Tanaka T."/>
            <person name="Naito K."/>
            <person name="Sushida H."/>
            <person name="Ike M."/>
            <person name="Tokuyasu K."/>
            <person name="Kitaoka M."/>
        </authorList>
    </citation>
    <scope>NUCLEOTIDE SEQUENCE [LARGE SCALE GENOMIC DNA]</scope>
    <source>
        <strain evidence="3 4">BS15</strain>
    </source>
</reference>
<accession>A0AAV5GN72</accession>
<feature type="region of interest" description="Disordered" evidence="1">
    <location>
        <begin position="46"/>
        <end position="102"/>
    </location>
</feature>